<name>Q87WC4_PSESM</name>
<dbReference type="EMBL" id="AE016853">
    <property type="protein sequence ID" value="AAO58075.1"/>
    <property type="molecule type" value="Genomic_DNA"/>
</dbReference>
<protein>
    <submittedName>
        <fullName evidence="1">Uncharacterized protein</fullName>
    </submittedName>
</protein>
<evidence type="ECO:0000313" key="2">
    <source>
        <dbReference type="Proteomes" id="UP000002515"/>
    </source>
</evidence>
<keyword evidence="2" id="KW-1185">Reference proteome</keyword>
<dbReference type="KEGG" id="pst:PSPTO_4629"/>
<organism evidence="1 2">
    <name type="scientific">Pseudomonas syringae pv. tomato (strain ATCC BAA-871 / DC3000)</name>
    <dbReference type="NCBI Taxonomy" id="223283"/>
    <lineage>
        <taxon>Bacteria</taxon>
        <taxon>Pseudomonadati</taxon>
        <taxon>Pseudomonadota</taxon>
        <taxon>Gammaproteobacteria</taxon>
        <taxon>Pseudomonadales</taxon>
        <taxon>Pseudomonadaceae</taxon>
        <taxon>Pseudomonas</taxon>
    </lineage>
</organism>
<dbReference type="AlphaFoldDB" id="Q87WC4"/>
<gene>
    <name evidence="1" type="ordered locus">PSPTO_4629</name>
</gene>
<proteinExistence type="predicted"/>
<dbReference type="HOGENOM" id="CLU_3366740_0_0_6"/>
<evidence type="ECO:0000313" key="1">
    <source>
        <dbReference type="EMBL" id="AAO58075.1"/>
    </source>
</evidence>
<accession>Q87WC4</accession>
<sequence>MLAALSTIAKVKIGKQPWIIQPTGWVNAQSAPTRV</sequence>
<dbReference type="Proteomes" id="UP000002515">
    <property type="component" value="Chromosome"/>
</dbReference>
<reference evidence="1 2" key="1">
    <citation type="journal article" date="2003" name="Proc. Natl. Acad. Sci. U.S.A.">
        <title>The complete genome sequence of the Arabidopsis and tomato pathogen Pseudomonas syringae pv. tomato DC3000.</title>
        <authorList>
            <person name="Buell C.R."/>
            <person name="Joardar V."/>
            <person name="Lindeberg M."/>
            <person name="Selengut J."/>
            <person name="Paulsen I.T."/>
            <person name="Gwinn M.L."/>
            <person name="Dodson R.J."/>
            <person name="Deboy R.T."/>
            <person name="Durkin A.S."/>
            <person name="Kolonay J.F."/>
            <person name="Madupu R."/>
            <person name="Daugherty S."/>
            <person name="Brinkac L."/>
            <person name="Beanan M.J."/>
            <person name="Haft D.H."/>
            <person name="Nelson W.C."/>
            <person name="Davidsen T."/>
            <person name="Zafar N."/>
            <person name="Zhou L."/>
            <person name="Liu J."/>
            <person name="Yuan Q."/>
            <person name="Khouri H."/>
            <person name="Fedorova N."/>
            <person name="Tran B."/>
            <person name="Russell D."/>
            <person name="Berry K."/>
            <person name="Utterback T."/>
            <person name="Van Aken S.E."/>
            <person name="Feldblyum T.V."/>
            <person name="D'Ascenzo M."/>
            <person name="Deng W.L."/>
            <person name="Ramos A.R."/>
            <person name="Alfano J.R."/>
            <person name="Cartinhour S."/>
            <person name="Chatterjee A.K."/>
            <person name="Delaney T.P."/>
            <person name="Lazarowitz S.G."/>
            <person name="Martin G.B."/>
            <person name="Schneider D.J."/>
            <person name="Tang X."/>
            <person name="Bender C.L."/>
            <person name="White O."/>
            <person name="Fraser C.M."/>
            <person name="Collmer A."/>
        </authorList>
    </citation>
    <scope>NUCLEOTIDE SEQUENCE [LARGE SCALE GENOMIC DNA]</scope>
    <source>
        <strain evidence="2">ATCC BAA-871 / DC3000</strain>
    </source>
</reference>